<protein>
    <submittedName>
        <fullName evidence="5">ZP domain-containing protein</fullName>
    </submittedName>
</protein>
<evidence type="ECO:0000256" key="2">
    <source>
        <dbReference type="SAM" id="Phobius"/>
    </source>
</evidence>
<keyword evidence="1 3" id="KW-0732">Signal</keyword>
<organism evidence="4 5">
    <name type="scientific">Plectus sambesii</name>
    <dbReference type="NCBI Taxonomy" id="2011161"/>
    <lineage>
        <taxon>Eukaryota</taxon>
        <taxon>Metazoa</taxon>
        <taxon>Ecdysozoa</taxon>
        <taxon>Nematoda</taxon>
        <taxon>Chromadorea</taxon>
        <taxon>Plectida</taxon>
        <taxon>Plectina</taxon>
        <taxon>Plectoidea</taxon>
        <taxon>Plectidae</taxon>
        <taxon>Plectus</taxon>
    </lineage>
</organism>
<keyword evidence="2" id="KW-0472">Membrane</keyword>
<reference evidence="5" key="1">
    <citation type="submission" date="2022-11" db="UniProtKB">
        <authorList>
            <consortium name="WormBaseParasite"/>
        </authorList>
    </citation>
    <scope>IDENTIFICATION</scope>
</reference>
<feature type="transmembrane region" description="Helical" evidence="2">
    <location>
        <begin position="229"/>
        <end position="252"/>
    </location>
</feature>
<feature type="signal peptide" evidence="3">
    <location>
        <begin position="1"/>
        <end position="20"/>
    </location>
</feature>
<evidence type="ECO:0000256" key="3">
    <source>
        <dbReference type="SAM" id="SignalP"/>
    </source>
</evidence>
<keyword evidence="2" id="KW-0812">Transmembrane</keyword>
<keyword evidence="4" id="KW-1185">Reference proteome</keyword>
<feature type="chain" id="PRO_5036778857" evidence="3">
    <location>
        <begin position="21"/>
        <end position="262"/>
    </location>
</feature>
<dbReference type="PANTHER" id="PTHR22907:SF59">
    <property type="entry name" value="CUTICLIN-LIKE PROTEIN 19"/>
    <property type="match status" value="1"/>
</dbReference>
<evidence type="ECO:0000313" key="4">
    <source>
        <dbReference type="Proteomes" id="UP000887566"/>
    </source>
</evidence>
<dbReference type="InterPro" id="IPR051962">
    <property type="entry name" value="Cuticlin"/>
</dbReference>
<evidence type="ECO:0000256" key="1">
    <source>
        <dbReference type="ARBA" id="ARBA00022729"/>
    </source>
</evidence>
<name>A0A914W4F5_9BILA</name>
<accession>A0A914W4F5</accession>
<sequence>MIAICDLLVGLASLLVVGLGDLLDTDQYTELIRARMRVHVDPLIVIAPNASNNAEFARNCSLVLKKDSCAGPVLSDESSVSWDTQICFQWTCLLPNYGMRVENCSTGSTTNPVYLLGEDGCTAETSMLTSPSYDTTFSHAYSMGWLTVRLVGASFIRFGCAIRLCHLCDCAEIAPPRNCTDYGVAHQNIELQDYNATVAYPQLCGPTEEPLVLIEEVANSTPEGIGKKGYLFITIGVVALLTFLFSGCAIMVDQRYTAVPTP</sequence>
<dbReference type="AlphaFoldDB" id="A0A914W4F5"/>
<dbReference type="WBParaSite" id="PSAMB.scaffold2size251193.g750.t1">
    <property type="protein sequence ID" value="PSAMB.scaffold2size251193.g750.t1"/>
    <property type="gene ID" value="PSAMB.scaffold2size251193.g750"/>
</dbReference>
<keyword evidence="2" id="KW-1133">Transmembrane helix</keyword>
<dbReference type="Proteomes" id="UP000887566">
    <property type="component" value="Unplaced"/>
</dbReference>
<dbReference type="PANTHER" id="PTHR22907">
    <property type="entry name" value="GH04558P"/>
    <property type="match status" value="1"/>
</dbReference>
<proteinExistence type="predicted"/>
<evidence type="ECO:0000313" key="5">
    <source>
        <dbReference type="WBParaSite" id="PSAMB.scaffold2size251193.g750.t1"/>
    </source>
</evidence>